<dbReference type="PROSITE" id="PS00107">
    <property type="entry name" value="PROTEIN_KINASE_ATP"/>
    <property type="match status" value="1"/>
</dbReference>
<dbReference type="Proteomes" id="UP000694941">
    <property type="component" value="Unplaced"/>
</dbReference>
<evidence type="ECO:0000256" key="1">
    <source>
        <dbReference type="PROSITE-ProRule" id="PRU10141"/>
    </source>
</evidence>
<name>A0ABM1RXE1_LIMPO</name>
<keyword evidence="1" id="KW-0067">ATP-binding</keyword>
<organism evidence="3 4">
    <name type="scientific">Limulus polyphemus</name>
    <name type="common">Atlantic horseshoe crab</name>
    <dbReference type="NCBI Taxonomy" id="6850"/>
    <lineage>
        <taxon>Eukaryota</taxon>
        <taxon>Metazoa</taxon>
        <taxon>Ecdysozoa</taxon>
        <taxon>Arthropoda</taxon>
        <taxon>Chelicerata</taxon>
        <taxon>Merostomata</taxon>
        <taxon>Xiphosura</taxon>
        <taxon>Limulidae</taxon>
        <taxon>Limulus</taxon>
    </lineage>
</organism>
<feature type="binding site" evidence="1">
    <location>
        <position position="54"/>
    </location>
    <ligand>
        <name>ATP</name>
        <dbReference type="ChEBI" id="CHEBI:30616"/>
    </ligand>
</feature>
<sequence>MVALTKDEADDLPDKNIAKDFYAKYEPREVLGRGVSSTVRRCIEKESGKEYAAKIIDISGDAEDFQGLSVRDATLREIEVLKLVAGHSYI</sequence>
<protein>
    <submittedName>
        <fullName evidence="4">Phosphorylase b kinase gamma catalytic chain, skeletal muscle/heart isoform-like</fullName>
    </submittedName>
</protein>
<evidence type="ECO:0000313" key="4">
    <source>
        <dbReference type="RefSeq" id="XP_022236046.1"/>
    </source>
</evidence>
<evidence type="ECO:0000313" key="3">
    <source>
        <dbReference type="Proteomes" id="UP000694941"/>
    </source>
</evidence>
<dbReference type="InterPro" id="IPR011009">
    <property type="entry name" value="Kinase-like_dom_sf"/>
</dbReference>
<proteinExistence type="predicted"/>
<dbReference type="RefSeq" id="XP_022236046.1">
    <property type="nucleotide sequence ID" value="XM_022380338.1"/>
</dbReference>
<evidence type="ECO:0000259" key="2">
    <source>
        <dbReference type="PROSITE" id="PS50011"/>
    </source>
</evidence>
<reference evidence="4" key="1">
    <citation type="submission" date="2025-08" db="UniProtKB">
        <authorList>
            <consortium name="RefSeq"/>
        </authorList>
    </citation>
    <scope>IDENTIFICATION</scope>
    <source>
        <tissue evidence="4">Muscle</tissue>
    </source>
</reference>
<dbReference type="Pfam" id="PF00069">
    <property type="entry name" value="Pkinase"/>
    <property type="match status" value="1"/>
</dbReference>
<dbReference type="Gene3D" id="3.30.200.20">
    <property type="entry name" value="Phosphorylase Kinase, domain 1"/>
    <property type="match status" value="1"/>
</dbReference>
<feature type="domain" description="Protein kinase" evidence="2">
    <location>
        <begin position="25"/>
        <end position="90"/>
    </location>
</feature>
<keyword evidence="1" id="KW-0547">Nucleotide-binding</keyword>
<dbReference type="SUPFAM" id="SSF56112">
    <property type="entry name" value="Protein kinase-like (PK-like)"/>
    <property type="match status" value="1"/>
</dbReference>
<feature type="non-terminal residue" evidence="4">
    <location>
        <position position="90"/>
    </location>
</feature>
<dbReference type="GeneID" id="106476480"/>
<dbReference type="InterPro" id="IPR017441">
    <property type="entry name" value="Protein_kinase_ATP_BS"/>
</dbReference>
<gene>
    <name evidence="4" type="primary">LOC106476480</name>
</gene>
<keyword evidence="3" id="KW-1185">Reference proteome</keyword>
<dbReference type="InterPro" id="IPR000719">
    <property type="entry name" value="Prot_kinase_dom"/>
</dbReference>
<accession>A0ABM1RXE1</accession>
<dbReference type="PROSITE" id="PS50011">
    <property type="entry name" value="PROTEIN_KINASE_DOM"/>
    <property type="match status" value="1"/>
</dbReference>